<reference evidence="1 2" key="1">
    <citation type="submission" date="2019-11" db="EMBL/GenBank/DDBJ databases">
        <title>Whole genome shotgun sequencing (WGS) data from Adlercreutzia equolifaciens ResAG-91, Eggerthella lenta MRI-F36, MRI-F37, MRI-F40, ResAG-49, ResAG-88, ResAG-121, ResAG-145, and Gordonibacter sp. ResAG-5, ResAG-26, ResAG-43, ResAG-50, ResAG-59.</title>
        <authorList>
            <person name="Stoll D.A."/>
            <person name="Danylec N."/>
            <person name="Franz C.M.A.P."/>
            <person name="Huch M."/>
        </authorList>
    </citation>
    <scope>NUCLEOTIDE SEQUENCE [LARGE SCALE GENOMIC DNA]</scope>
    <source>
        <strain evidence="1 2">ResAG-59</strain>
    </source>
</reference>
<evidence type="ECO:0000313" key="1">
    <source>
        <dbReference type="EMBL" id="MVN14029.1"/>
    </source>
</evidence>
<organism evidence="1 2">
    <name type="scientific">Gordonibacter urolithinfaciens</name>
    <dbReference type="NCBI Taxonomy" id="1335613"/>
    <lineage>
        <taxon>Bacteria</taxon>
        <taxon>Bacillati</taxon>
        <taxon>Actinomycetota</taxon>
        <taxon>Coriobacteriia</taxon>
        <taxon>Eggerthellales</taxon>
        <taxon>Eggerthellaceae</taxon>
        <taxon>Gordonibacter</taxon>
    </lineage>
</organism>
<name>A0A6N8IDQ5_9ACTN</name>
<accession>A0A6N8IDQ5</accession>
<evidence type="ECO:0000313" key="2">
    <source>
        <dbReference type="Proteomes" id="UP000468327"/>
    </source>
</evidence>
<comment type="caution">
    <text evidence="1">The sequence shown here is derived from an EMBL/GenBank/DDBJ whole genome shotgun (WGS) entry which is preliminary data.</text>
</comment>
<dbReference type="Proteomes" id="UP000468327">
    <property type="component" value="Unassembled WGS sequence"/>
</dbReference>
<dbReference type="EMBL" id="WPOC01000002">
    <property type="protein sequence ID" value="MVN14029.1"/>
    <property type="molecule type" value="Genomic_DNA"/>
</dbReference>
<dbReference type="RefSeq" id="WP_157005195.1">
    <property type="nucleotide sequence ID" value="NZ_DBEZYS010000301.1"/>
</dbReference>
<protein>
    <submittedName>
        <fullName evidence="1">Uncharacterized protein</fullName>
    </submittedName>
</protein>
<keyword evidence="2" id="KW-1185">Reference proteome</keyword>
<dbReference type="AlphaFoldDB" id="A0A6N8IDQ5"/>
<sequence length="48" mass="5398">MVNQAKRYELQLYDRALLVFSAMADAFGNVSFSVLDSDDDARSLFPLP</sequence>
<proteinExistence type="predicted"/>
<gene>
    <name evidence="1" type="ORF">GO738_01435</name>
</gene>